<reference evidence="1 2" key="1">
    <citation type="submission" date="2024-05" db="EMBL/GenBank/DDBJ databases">
        <authorList>
            <person name="Wallberg A."/>
        </authorList>
    </citation>
    <scope>NUCLEOTIDE SEQUENCE [LARGE SCALE GENOMIC DNA]</scope>
</reference>
<dbReference type="EMBL" id="CAXKWB010000564">
    <property type="protein sequence ID" value="CAL4061232.1"/>
    <property type="molecule type" value="Genomic_DNA"/>
</dbReference>
<protein>
    <submittedName>
        <fullName evidence="1">Uncharacterized protein</fullName>
    </submittedName>
</protein>
<comment type="caution">
    <text evidence="1">The sequence shown here is derived from an EMBL/GenBank/DDBJ whole genome shotgun (WGS) entry which is preliminary data.</text>
</comment>
<name>A0AAV2PM84_MEGNR</name>
<dbReference type="AlphaFoldDB" id="A0AAV2PM84"/>
<dbReference type="Proteomes" id="UP001497623">
    <property type="component" value="Unassembled WGS sequence"/>
</dbReference>
<sequence>MINTSINSCHTLGQSTFVYTCRIRGGGGNCSVSDTINTLGGGPAVIETLTTIEGNCGGVTPYPCKTLTTIVGNWGGVQFWDSKTLTHMVAKCGGMWSRVSKIVTHMVAKYRDGW</sequence>
<proteinExistence type="predicted"/>
<organism evidence="1 2">
    <name type="scientific">Meganyctiphanes norvegica</name>
    <name type="common">Northern krill</name>
    <name type="synonym">Thysanopoda norvegica</name>
    <dbReference type="NCBI Taxonomy" id="48144"/>
    <lineage>
        <taxon>Eukaryota</taxon>
        <taxon>Metazoa</taxon>
        <taxon>Ecdysozoa</taxon>
        <taxon>Arthropoda</taxon>
        <taxon>Crustacea</taxon>
        <taxon>Multicrustacea</taxon>
        <taxon>Malacostraca</taxon>
        <taxon>Eumalacostraca</taxon>
        <taxon>Eucarida</taxon>
        <taxon>Euphausiacea</taxon>
        <taxon>Euphausiidae</taxon>
        <taxon>Meganyctiphanes</taxon>
    </lineage>
</organism>
<evidence type="ECO:0000313" key="1">
    <source>
        <dbReference type="EMBL" id="CAL4061232.1"/>
    </source>
</evidence>
<gene>
    <name evidence="1" type="ORF">MNOR_LOCUS1982</name>
</gene>
<keyword evidence="2" id="KW-1185">Reference proteome</keyword>
<evidence type="ECO:0000313" key="2">
    <source>
        <dbReference type="Proteomes" id="UP001497623"/>
    </source>
</evidence>
<accession>A0AAV2PM84</accession>